<gene>
    <name evidence="1" type="ORF">FJ659_27840</name>
</gene>
<comment type="caution">
    <text evidence="1">The sequence shown here is derived from an EMBL/GenBank/DDBJ whole genome shotgun (WGS) entry which is preliminary data.</text>
</comment>
<protein>
    <submittedName>
        <fullName evidence="1">Uncharacterized protein</fullName>
    </submittedName>
</protein>
<sequence length="61" mass="6601">MGPKTAKLHLVTGETITLNGKIVQNMAKGFDNGNLIGISLITDPVSNITYNMANVTKIEWL</sequence>
<evidence type="ECO:0000313" key="1">
    <source>
        <dbReference type="EMBL" id="TPV37889.1"/>
    </source>
</evidence>
<evidence type="ECO:0000313" key="2">
    <source>
        <dbReference type="Proteomes" id="UP000317636"/>
    </source>
</evidence>
<organism evidence="1 2">
    <name type="scientific">Bacillus dicomae</name>
    <dbReference type="NCBI Taxonomy" id="3088378"/>
    <lineage>
        <taxon>Bacteria</taxon>
        <taxon>Bacillati</taxon>
        <taxon>Bacillota</taxon>
        <taxon>Bacilli</taxon>
        <taxon>Bacillales</taxon>
        <taxon>Bacillaceae</taxon>
        <taxon>Bacillus</taxon>
        <taxon>Bacillus cereus group</taxon>
    </lineage>
</organism>
<name>A0AC61SXT9_9BACI</name>
<reference evidence="1" key="1">
    <citation type="submission" date="2019-06" db="EMBL/GenBank/DDBJ databases">
        <title>Draft genome sequence of Bacillus sp. strain MHSD28.</title>
        <authorList>
            <person name="Makuwa S.C."/>
            <person name="Serepa-Dlamini M.H."/>
        </authorList>
    </citation>
    <scope>NUCLEOTIDE SEQUENCE</scope>
    <source>
        <strain evidence="1">MHSD28</strain>
    </source>
</reference>
<dbReference type="Proteomes" id="UP000317636">
    <property type="component" value="Unassembled WGS sequence"/>
</dbReference>
<keyword evidence="2" id="KW-1185">Reference proteome</keyword>
<dbReference type="EMBL" id="VHIV01000014">
    <property type="protein sequence ID" value="TPV37889.1"/>
    <property type="molecule type" value="Genomic_DNA"/>
</dbReference>
<proteinExistence type="predicted"/>
<accession>A0AC61SXT9</accession>